<dbReference type="AlphaFoldDB" id="A0A4Y2JBL0"/>
<organism evidence="3 4">
    <name type="scientific">Araneus ventricosus</name>
    <name type="common">Orbweaver spider</name>
    <name type="synonym">Epeira ventricosa</name>
    <dbReference type="NCBI Taxonomy" id="182803"/>
    <lineage>
        <taxon>Eukaryota</taxon>
        <taxon>Metazoa</taxon>
        <taxon>Ecdysozoa</taxon>
        <taxon>Arthropoda</taxon>
        <taxon>Chelicerata</taxon>
        <taxon>Arachnida</taxon>
        <taxon>Araneae</taxon>
        <taxon>Araneomorphae</taxon>
        <taxon>Entelegynae</taxon>
        <taxon>Araneoidea</taxon>
        <taxon>Araneidae</taxon>
        <taxon>Araneus</taxon>
    </lineage>
</organism>
<evidence type="ECO:0000313" key="4">
    <source>
        <dbReference type="Proteomes" id="UP000499080"/>
    </source>
</evidence>
<reference evidence="3 4" key="1">
    <citation type="journal article" date="2019" name="Sci. Rep.">
        <title>Orb-weaving spider Araneus ventricosus genome elucidates the spidroin gene catalogue.</title>
        <authorList>
            <person name="Kono N."/>
            <person name="Nakamura H."/>
            <person name="Ohtoshi R."/>
            <person name="Moran D.A.P."/>
            <person name="Shinohara A."/>
            <person name="Yoshida Y."/>
            <person name="Fujiwara M."/>
            <person name="Mori M."/>
            <person name="Tomita M."/>
            <person name="Arakawa K."/>
        </authorList>
    </citation>
    <scope>NUCLEOTIDE SEQUENCE [LARGE SCALE GENOMIC DNA]</scope>
</reference>
<proteinExistence type="predicted"/>
<name>A0A4Y2JBL0_ARAVE</name>
<feature type="region of interest" description="Disordered" evidence="1">
    <location>
        <begin position="1"/>
        <end position="25"/>
    </location>
</feature>
<dbReference type="EMBL" id="BGPR01109877">
    <property type="protein sequence ID" value="GBM87404.1"/>
    <property type="molecule type" value="Genomic_DNA"/>
</dbReference>
<evidence type="ECO:0000256" key="1">
    <source>
        <dbReference type="SAM" id="MobiDB-lite"/>
    </source>
</evidence>
<accession>A0A4Y2JBL0</accession>
<protein>
    <submittedName>
        <fullName evidence="3">Uncharacterized protein</fullName>
    </submittedName>
</protein>
<comment type="caution">
    <text evidence="3">The sequence shown here is derived from an EMBL/GenBank/DDBJ whole genome shotgun (WGS) entry which is preliminary data.</text>
</comment>
<evidence type="ECO:0000313" key="3">
    <source>
        <dbReference type="EMBL" id="GBM87440.1"/>
    </source>
</evidence>
<gene>
    <name evidence="2" type="ORF">AVEN_227853_1</name>
    <name evidence="3" type="ORF">AVEN_44259_1</name>
</gene>
<dbReference type="Proteomes" id="UP000499080">
    <property type="component" value="Unassembled WGS sequence"/>
</dbReference>
<dbReference type="EMBL" id="BGPR01109887">
    <property type="protein sequence ID" value="GBM87440.1"/>
    <property type="molecule type" value="Genomic_DNA"/>
</dbReference>
<keyword evidence="4" id="KW-1185">Reference proteome</keyword>
<sequence length="110" mass="12475">MDHSGLVLRSVSGRRVPGSKLDSAEDPTSILHARSYIRNQTLCRWSGDEVWRGEGASSGDVLVIRQRFKITRPVRIFTNPTLIEPRQEISQYHWLRGAVTSFSALARNVR</sequence>
<evidence type="ECO:0000313" key="2">
    <source>
        <dbReference type="EMBL" id="GBM87404.1"/>
    </source>
</evidence>